<dbReference type="Ensembl" id="ENSHCOT00000005052.1">
    <property type="protein sequence ID" value="ENSHCOP00000005623.1"/>
    <property type="gene ID" value="ENSHCOG00000000237.1"/>
</dbReference>
<dbReference type="InterPro" id="IPR045057">
    <property type="entry name" value="Gcn5-rel_NAT"/>
</dbReference>
<evidence type="ECO:0000256" key="1">
    <source>
        <dbReference type="ARBA" id="ARBA00006233"/>
    </source>
</evidence>
<evidence type="ECO:0000256" key="2">
    <source>
        <dbReference type="ARBA" id="ARBA00020243"/>
    </source>
</evidence>
<dbReference type="Proteomes" id="UP000264820">
    <property type="component" value="Unplaced"/>
</dbReference>
<name>A0A3Q2XLY7_HIPCM</name>
<organism evidence="5 6">
    <name type="scientific">Hippocampus comes</name>
    <name type="common">Tiger tail seahorse</name>
    <dbReference type="NCBI Taxonomy" id="109280"/>
    <lineage>
        <taxon>Eukaryota</taxon>
        <taxon>Metazoa</taxon>
        <taxon>Chordata</taxon>
        <taxon>Craniata</taxon>
        <taxon>Vertebrata</taxon>
        <taxon>Euteleostomi</taxon>
        <taxon>Actinopterygii</taxon>
        <taxon>Neopterygii</taxon>
        <taxon>Teleostei</taxon>
        <taxon>Neoteleostei</taxon>
        <taxon>Acanthomorphata</taxon>
        <taxon>Syngnathiaria</taxon>
        <taxon>Syngnathiformes</taxon>
        <taxon>Syngnathoidei</taxon>
        <taxon>Syngnathidae</taxon>
        <taxon>Hippocampus</taxon>
    </lineage>
</organism>
<sequence>MSASWLLASSSGDSKATRLYLPVVRSEPPKMWLKILSRLTEFKPLRVTPCRLTSNGGLTVEHDRQNRRFVVSPCSGTGVSESAILTYRFTSANEVDLVSTFVPEACRGQGVAALLSKAALDFVLEEKLKACVSCWYIKKYMEDHPHHHNYKEIQIR</sequence>
<dbReference type="PROSITE" id="PS51729">
    <property type="entry name" value="GNAT_YJDJ"/>
    <property type="match status" value="1"/>
</dbReference>
<dbReference type="GeneTree" id="ENSGT00390000014840"/>
<reference evidence="5" key="1">
    <citation type="submission" date="2025-08" db="UniProtKB">
        <authorList>
            <consortium name="Ensembl"/>
        </authorList>
    </citation>
    <scope>IDENTIFICATION</scope>
</reference>
<dbReference type="Pfam" id="PF14542">
    <property type="entry name" value="Acetyltransf_CG"/>
    <property type="match status" value="1"/>
</dbReference>
<dbReference type="InterPro" id="IPR031165">
    <property type="entry name" value="GNAT_YJDJ"/>
</dbReference>
<evidence type="ECO:0000259" key="4">
    <source>
        <dbReference type="PROSITE" id="PS51729"/>
    </source>
</evidence>
<protein>
    <recommendedName>
        <fullName evidence="2">Protein NATD1</fullName>
    </recommendedName>
    <alternativeName>
        <fullName evidence="3">N-acetyltransferase domain-containing protein 1</fullName>
    </alternativeName>
</protein>
<dbReference type="STRING" id="109280.ENSHCOP00000005623"/>
<dbReference type="PANTHER" id="PTHR31435:SF9">
    <property type="entry name" value="PROTEIN NATD1"/>
    <property type="match status" value="1"/>
</dbReference>
<dbReference type="InterPro" id="IPR016181">
    <property type="entry name" value="Acyl_CoA_acyltransferase"/>
</dbReference>
<dbReference type="AlphaFoldDB" id="A0A3Q2XLY7"/>
<dbReference type="SUPFAM" id="SSF55729">
    <property type="entry name" value="Acyl-CoA N-acyltransferases (Nat)"/>
    <property type="match status" value="1"/>
</dbReference>
<dbReference type="Gene3D" id="3.40.630.30">
    <property type="match status" value="1"/>
</dbReference>
<keyword evidence="6" id="KW-1185">Reference proteome</keyword>
<proteinExistence type="inferred from homology"/>
<dbReference type="PANTHER" id="PTHR31435">
    <property type="entry name" value="PROTEIN NATD1"/>
    <property type="match status" value="1"/>
</dbReference>
<reference evidence="5" key="2">
    <citation type="submission" date="2025-09" db="UniProtKB">
        <authorList>
            <consortium name="Ensembl"/>
        </authorList>
    </citation>
    <scope>IDENTIFICATION</scope>
</reference>
<evidence type="ECO:0000313" key="6">
    <source>
        <dbReference type="Proteomes" id="UP000264820"/>
    </source>
</evidence>
<comment type="similarity">
    <text evidence="1">Belongs to the NATD1 family.</text>
</comment>
<evidence type="ECO:0000313" key="5">
    <source>
        <dbReference type="Ensembl" id="ENSHCOP00000005623.1"/>
    </source>
</evidence>
<accession>A0A3Q2XLY7</accession>
<evidence type="ECO:0000256" key="3">
    <source>
        <dbReference type="ARBA" id="ARBA00031876"/>
    </source>
</evidence>
<feature type="domain" description="N-acetyltransferase" evidence="4">
    <location>
        <begin position="61"/>
        <end position="152"/>
    </location>
</feature>